<sequence length="1683" mass="181870">MDRVAVLILFLQILPIVVASPDYGIPNTVLGTARILSIVTDASSYLDTMTTPKLVPASITQTAYSLPNIVKFLQQTGTTVSQDGNSVAKAIATLIESKSGNPANLFDAASKRIQDSLDHITQLLPSTQASLSALIGNNVPDRLADSFARLQIGLQTLLARLGTLKAAILAAAEGTGTTTPVALDILGKHVTLKKVYDVVESARKLRAFLPVIRYTLNTSIEDVVEADAYLNAYNRMLASLDSLVAIVMHPLLVAKEGFYSTLKGGVRGLAASYTDVKEFTIALAINQEAELGELITTMLNKFSATLADVDNDAVTVATSLQRYLDAIEATVTISDSTISSITESKLIGALVHTLIDSGPYSRYCFHKYKDLVTDLLHYLLEESTVCIDRELPRLGNLAPAVQSILDVNAIDFEDIYDWLTICDELQESAHRSECVTRITQSYTTLGEYFVDKYELLFYLTTTEVNASKQRVKICIDLSRRWLSENVYEMNRLVFAFGIVCFLQGLAAEPRPEFGLTNTISGSDRITLVKTAAATINGEIKALTVTAITSGFTPLLVTKSQIETIITKFGKKTDPILAGYDTLLGNTGGNAADAFEDFVVAIDAAVSYIENDLISIVTELDNLDYKGITDQLTDAFTRIFLGLKVLKAKSSVVEQGLTAALNSAGSPTVSADILRKFLPIRVVYDMLRSASNLRAYLPLVKYILQTTIENIKEADGYLAGLKSSLTSDVPTEAAKLLKDLEKITTEIEDAVKSDFTTEETNSKAAADISALTNIKSASDIAKLSAAANTLSGLFTEAALSAQTSAMMAAFDKISSSASSLITQLSTVDVLDNELVKQLINTLLGNDEYGRYCYNKYKDLVESMLDQGFDGGWQCVDKEYERLEYLKSTLGVILDLMAYDYEDFSTQVNVCESITSSPANLNSCVTAAENYNEMNRLVLAFGIVCFLQGLSAEPRPEFGLTNTISGSDRITLVKTAAAAINDEIKALTVPAIASGFTPLVTTKTQIETVIAKFGEKTDPILTGYDTLLADESGDIEGAFASFNTAIDGAISYIEGDLIAIIQALDTLMYKGIADQLIDAFGRIRTGLQNLKAKSSVVEQGLTAALNDAGSATVSADILREFLPMRVVYDMLRSASNLRAYLPLVKYILQTTIENIIEADGYLVSLLNILESGAENVYEMNRLVLAFGIVCFLQGLSAEPKPEFGLTNTISGSDRITLVKTAAAAINDEIKALTVPAIDSGFTPLVTTKTQIETVIAKFGEKTDPILAGYDTLLADESGDIEGAFASFNTAIDAAISYIENDSFPFFGLLTALDYTGIAEQLTDAFGRILLGLKDLKAKSSVVEQGLTAALNDAGSATVSADILRKFLPMRVVYDMLRSASNLRAYLPLVKYILQTTIENIIEADGYLVSLINILENGVNAESSQYAADIEAITTEIENAVASDFAGDNTNAQTVADLSMLTNIQSASDYSQLSTAANTLSGLFTEAALSAQTSAMMAAFDKISTSLTTRIGELQTGFEVLEFPLYVQLVNTLLGNDEYGRYCYNKYKDLGSALFDTAFDGAWQCVDKEYERLEYLKITLGDILDLMAYDYEDFSTQVNVCESITSSTANLNSCVTALANFYTEVFTATAEKIAVVFQLAQDEAVASENRILICIELVYLTTSVIESQKLITGLTTCSASGPTGAD</sequence>
<organism evidence="2 3">
    <name type="scientific">Anopheles epiroticus</name>
    <dbReference type="NCBI Taxonomy" id="199890"/>
    <lineage>
        <taxon>Eukaryota</taxon>
        <taxon>Metazoa</taxon>
        <taxon>Ecdysozoa</taxon>
        <taxon>Arthropoda</taxon>
        <taxon>Hexapoda</taxon>
        <taxon>Insecta</taxon>
        <taxon>Pterygota</taxon>
        <taxon>Neoptera</taxon>
        <taxon>Endopterygota</taxon>
        <taxon>Diptera</taxon>
        <taxon>Nematocera</taxon>
        <taxon>Culicoidea</taxon>
        <taxon>Culicidae</taxon>
        <taxon>Anophelinae</taxon>
        <taxon>Anopheles</taxon>
    </lineage>
</organism>
<accession>A0A182P223</accession>
<keyword evidence="1" id="KW-0732">Signal</keyword>
<evidence type="ECO:0000313" key="2">
    <source>
        <dbReference type="EnsemblMetazoa" id="AEPI000957-PA"/>
    </source>
</evidence>
<evidence type="ECO:0000313" key="3">
    <source>
        <dbReference type="Proteomes" id="UP000075885"/>
    </source>
</evidence>
<keyword evidence="3" id="KW-1185">Reference proteome</keyword>
<proteinExistence type="predicted"/>
<name>A0A182P223_9DIPT</name>
<reference evidence="3" key="1">
    <citation type="submission" date="2013-03" db="EMBL/GenBank/DDBJ databases">
        <title>The Genome Sequence of Anopheles epiroticus epiroticus2.</title>
        <authorList>
            <consortium name="The Broad Institute Genomics Platform"/>
            <person name="Neafsey D.E."/>
            <person name="Howell P."/>
            <person name="Walker B."/>
            <person name="Young S.K."/>
            <person name="Zeng Q."/>
            <person name="Gargeya S."/>
            <person name="Fitzgerald M."/>
            <person name="Haas B."/>
            <person name="Abouelleil A."/>
            <person name="Allen A.W."/>
            <person name="Alvarado L."/>
            <person name="Arachchi H.M."/>
            <person name="Berlin A.M."/>
            <person name="Chapman S.B."/>
            <person name="Gainer-Dewar J."/>
            <person name="Goldberg J."/>
            <person name="Griggs A."/>
            <person name="Gujja S."/>
            <person name="Hansen M."/>
            <person name="Howarth C."/>
            <person name="Imamovic A."/>
            <person name="Ireland A."/>
            <person name="Larimer J."/>
            <person name="McCowan C."/>
            <person name="Murphy C."/>
            <person name="Pearson M."/>
            <person name="Poon T.W."/>
            <person name="Priest M."/>
            <person name="Roberts A."/>
            <person name="Saif S."/>
            <person name="Shea T."/>
            <person name="Sisk P."/>
            <person name="Sykes S."/>
            <person name="Wortman J."/>
            <person name="Nusbaum C."/>
            <person name="Birren B."/>
        </authorList>
    </citation>
    <scope>NUCLEOTIDE SEQUENCE [LARGE SCALE GENOMIC DNA]</scope>
    <source>
        <strain evidence="3">Epiroticus2</strain>
    </source>
</reference>
<feature type="chain" id="PRO_5008130669" evidence="1">
    <location>
        <begin position="20"/>
        <end position="1683"/>
    </location>
</feature>
<reference evidence="2" key="2">
    <citation type="submission" date="2020-05" db="UniProtKB">
        <authorList>
            <consortium name="EnsemblMetazoa"/>
        </authorList>
    </citation>
    <scope>IDENTIFICATION</scope>
    <source>
        <strain evidence="2">Epiroticus2</strain>
    </source>
</reference>
<protein>
    <submittedName>
        <fullName evidence="2">Uncharacterized protein</fullName>
    </submittedName>
</protein>
<dbReference type="VEuPathDB" id="VectorBase:AEPI000957"/>
<dbReference type="EnsemblMetazoa" id="AEPI000957-RA">
    <property type="protein sequence ID" value="AEPI000957-PA"/>
    <property type="gene ID" value="AEPI000957"/>
</dbReference>
<feature type="signal peptide" evidence="1">
    <location>
        <begin position="1"/>
        <end position="19"/>
    </location>
</feature>
<evidence type="ECO:0000256" key="1">
    <source>
        <dbReference type="SAM" id="SignalP"/>
    </source>
</evidence>
<dbReference type="Proteomes" id="UP000075885">
    <property type="component" value="Unassembled WGS sequence"/>
</dbReference>